<dbReference type="PANTHER" id="PTHR10802">
    <property type="entry name" value="MITOCHONDRIAL IMPORT RECEPTOR SUBUNIT TOM40"/>
    <property type="match status" value="1"/>
</dbReference>
<name>A0A7T8GVR3_CALRO</name>
<dbReference type="GO" id="GO:0030150">
    <property type="term" value="P:protein import into mitochondrial matrix"/>
    <property type="evidence" value="ECO:0007669"/>
    <property type="project" value="InterPro"/>
</dbReference>
<evidence type="ECO:0000256" key="3">
    <source>
        <dbReference type="ARBA" id="ARBA00022448"/>
    </source>
</evidence>
<keyword evidence="3" id="KW-0813">Transport</keyword>
<evidence type="ECO:0000256" key="2">
    <source>
        <dbReference type="ARBA" id="ARBA00010510"/>
    </source>
</evidence>
<gene>
    <name evidence="10" type="ORF">FKW44_019394</name>
</gene>
<dbReference type="AlphaFoldDB" id="A0A7T8GVR3"/>
<dbReference type="GO" id="GO:0005741">
    <property type="term" value="C:mitochondrial outer membrane"/>
    <property type="evidence" value="ECO:0007669"/>
    <property type="project" value="UniProtKB-SubCell"/>
</dbReference>
<keyword evidence="7" id="KW-0653">Protein transport</keyword>
<keyword evidence="4" id="KW-1134">Transmembrane beta strand</keyword>
<dbReference type="Pfam" id="PF01459">
    <property type="entry name" value="Porin_3"/>
    <property type="match status" value="1"/>
</dbReference>
<dbReference type="OrthoDB" id="19656at2759"/>
<protein>
    <submittedName>
        <fullName evidence="10">Translocase of outer mitochondrial membrane complex subunit tom40</fullName>
    </submittedName>
</protein>
<dbReference type="GO" id="GO:0008320">
    <property type="term" value="F:protein transmembrane transporter activity"/>
    <property type="evidence" value="ECO:0007669"/>
    <property type="project" value="InterPro"/>
</dbReference>
<feature type="non-terminal residue" evidence="10">
    <location>
        <position position="74"/>
    </location>
</feature>
<evidence type="ECO:0000256" key="4">
    <source>
        <dbReference type="ARBA" id="ARBA00022452"/>
    </source>
</evidence>
<dbReference type="EMBL" id="CP045902">
    <property type="protein sequence ID" value="QQP38728.1"/>
    <property type="molecule type" value="Genomic_DNA"/>
</dbReference>
<keyword evidence="8" id="KW-0496">Mitochondrion</keyword>
<proteinExistence type="inferred from homology"/>
<evidence type="ECO:0000256" key="9">
    <source>
        <dbReference type="ARBA" id="ARBA00023136"/>
    </source>
</evidence>
<keyword evidence="6" id="KW-1000">Mitochondrion outer membrane</keyword>
<organism evidence="10 11">
    <name type="scientific">Caligus rogercresseyi</name>
    <name type="common">Sea louse</name>
    <dbReference type="NCBI Taxonomy" id="217165"/>
    <lineage>
        <taxon>Eukaryota</taxon>
        <taxon>Metazoa</taxon>
        <taxon>Ecdysozoa</taxon>
        <taxon>Arthropoda</taxon>
        <taxon>Crustacea</taxon>
        <taxon>Multicrustacea</taxon>
        <taxon>Hexanauplia</taxon>
        <taxon>Copepoda</taxon>
        <taxon>Siphonostomatoida</taxon>
        <taxon>Caligidae</taxon>
        <taxon>Caligus</taxon>
    </lineage>
</organism>
<keyword evidence="9" id="KW-0472">Membrane</keyword>
<evidence type="ECO:0000256" key="7">
    <source>
        <dbReference type="ARBA" id="ARBA00022927"/>
    </source>
</evidence>
<dbReference type="InterPro" id="IPR027246">
    <property type="entry name" value="Porin_Euk/Tom40"/>
</dbReference>
<sequence length="74" mass="7859">MGTEIESNMRMGECLASIGYAVDIGNNGATVMKGSIDTNCTVKSVIETKLAPLPFTLALCGLINHKKNAFQLGR</sequence>
<reference evidence="11" key="1">
    <citation type="submission" date="2021-01" db="EMBL/GenBank/DDBJ databases">
        <title>Caligus Genome Assembly.</title>
        <authorList>
            <person name="Gallardo-Escarate C."/>
        </authorList>
    </citation>
    <scope>NUCLEOTIDE SEQUENCE [LARGE SCALE GENOMIC DNA]</scope>
</reference>
<comment type="similarity">
    <text evidence="2">Belongs to the Tom40 family.</text>
</comment>
<evidence type="ECO:0000256" key="5">
    <source>
        <dbReference type="ARBA" id="ARBA00022692"/>
    </source>
</evidence>
<evidence type="ECO:0000256" key="1">
    <source>
        <dbReference type="ARBA" id="ARBA00004374"/>
    </source>
</evidence>
<dbReference type="Gene3D" id="2.40.160.10">
    <property type="entry name" value="Porin"/>
    <property type="match status" value="1"/>
</dbReference>
<keyword evidence="5" id="KW-0812">Transmembrane</keyword>
<evidence type="ECO:0000313" key="10">
    <source>
        <dbReference type="EMBL" id="QQP38728.1"/>
    </source>
</evidence>
<dbReference type="InterPro" id="IPR023614">
    <property type="entry name" value="Porin_dom_sf"/>
</dbReference>
<dbReference type="InterPro" id="IPR037930">
    <property type="entry name" value="Tom40"/>
</dbReference>
<dbReference type="Proteomes" id="UP000595437">
    <property type="component" value="Chromosome 13"/>
</dbReference>
<comment type="subcellular location">
    <subcellularLocation>
        <location evidence="1">Mitochondrion outer membrane</location>
        <topology evidence="1">Multi-pass membrane protein</topology>
    </subcellularLocation>
</comment>
<evidence type="ECO:0000256" key="6">
    <source>
        <dbReference type="ARBA" id="ARBA00022787"/>
    </source>
</evidence>
<keyword evidence="11" id="KW-1185">Reference proteome</keyword>
<evidence type="ECO:0000313" key="11">
    <source>
        <dbReference type="Proteomes" id="UP000595437"/>
    </source>
</evidence>
<accession>A0A7T8GVR3</accession>
<evidence type="ECO:0000256" key="8">
    <source>
        <dbReference type="ARBA" id="ARBA00023128"/>
    </source>
</evidence>